<evidence type="ECO:0000313" key="4">
    <source>
        <dbReference type="Proteomes" id="UP000186955"/>
    </source>
</evidence>
<name>A0A1Q5URN3_9EURO</name>
<dbReference type="InterPro" id="IPR004827">
    <property type="entry name" value="bZIP"/>
</dbReference>
<accession>A0A1Q5URN3</accession>
<reference evidence="3 4" key="1">
    <citation type="submission" date="2016-10" db="EMBL/GenBank/DDBJ databases">
        <title>Genome sequence of the ascomycete fungus Penicillium subrubescens.</title>
        <authorList>
            <person name="De Vries R.P."/>
            <person name="Peng M."/>
            <person name="Dilokpimol A."/>
            <person name="Hilden K."/>
            <person name="Makela M.R."/>
            <person name="Grigoriev I."/>
            <person name="Riley R."/>
            <person name="Granchi Z."/>
        </authorList>
    </citation>
    <scope>NUCLEOTIDE SEQUENCE [LARGE SCALE GENOMIC DNA]</scope>
    <source>
        <strain evidence="3 4">CBS 132785</strain>
    </source>
</reference>
<protein>
    <recommendedName>
        <fullName evidence="2">BZIP domain-containing protein</fullName>
    </recommendedName>
</protein>
<dbReference type="Proteomes" id="UP000186955">
    <property type="component" value="Unassembled WGS sequence"/>
</dbReference>
<keyword evidence="4" id="KW-1185">Reference proteome</keyword>
<dbReference type="GO" id="GO:0003700">
    <property type="term" value="F:DNA-binding transcription factor activity"/>
    <property type="evidence" value="ECO:0007669"/>
    <property type="project" value="InterPro"/>
</dbReference>
<dbReference type="InterPro" id="IPR046347">
    <property type="entry name" value="bZIP_sf"/>
</dbReference>
<dbReference type="SUPFAM" id="SSF57959">
    <property type="entry name" value="Leucine zipper domain"/>
    <property type="match status" value="1"/>
</dbReference>
<dbReference type="EMBL" id="MNBE01000023">
    <property type="protein sequence ID" value="OKP15140.1"/>
    <property type="molecule type" value="Genomic_DNA"/>
</dbReference>
<dbReference type="CDD" id="cd14688">
    <property type="entry name" value="bZIP_YAP"/>
    <property type="match status" value="1"/>
</dbReference>
<feature type="compositionally biased region" description="Low complexity" evidence="1">
    <location>
        <begin position="205"/>
        <end position="224"/>
    </location>
</feature>
<comment type="caution">
    <text evidence="3">The sequence shown here is derived from an EMBL/GenBank/DDBJ whole genome shotgun (WGS) entry which is preliminary data.</text>
</comment>
<evidence type="ECO:0000313" key="3">
    <source>
        <dbReference type="EMBL" id="OKP15140.1"/>
    </source>
</evidence>
<dbReference type="AlphaFoldDB" id="A0A1Q5URN3"/>
<evidence type="ECO:0000256" key="1">
    <source>
        <dbReference type="SAM" id="MobiDB-lite"/>
    </source>
</evidence>
<dbReference type="Gene3D" id="1.20.5.170">
    <property type="match status" value="1"/>
</dbReference>
<dbReference type="PROSITE" id="PS00036">
    <property type="entry name" value="BZIP_BASIC"/>
    <property type="match status" value="1"/>
</dbReference>
<proteinExistence type="predicted"/>
<feature type="region of interest" description="Disordered" evidence="1">
    <location>
        <begin position="109"/>
        <end position="140"/>
    </location>
</feature>
<evidence type="ECO:0000259" key="2">
    <source>
        <dbReference type="PROSITE" id="PS00036"/>
    </source>
</evidence>
<gene>
    <name evidence="3" type="ORF">PENSUB_2182</name>
</gene>
<dbReference type="STRING" id="1316194.A0A1Q5URN3"/>
<organism evidence="3 4">
    <name type="scientific">Penicillium subrubescens</name>
    <dbReference type="NCBI Taxonomy" id="1316194"/>
    <lineage>
        <taxon>Eukaryota</taxon>
        <taxon>Fungi</taxon>
        <taxon>Dikarya</taxon>
        <taxon>Ascomycota</taxon>
        <taxon>Pezizomycotina</taxon>
        <taxon>Eurotiomycetes</taxon>
        <taxon>Eurotiomycetidae</taxon>
        <taxon>Eurotiales</taxon>
        <taxon>Aspergillaceae</taxon>
        <taxon>Penicillium</taxon>
    </lineage>
</organism>
<feature type="compositionally biased region" description="Basic and acidic residues" evidence="1">
    <location>
        <begin position="120"/>
        <end position="136"/>
    </location>
</feature>
<feature type="region of interest" description="Disordered" evidence="1">
    <location>
        <begin position="205"/>
        <end position="231"/>
    </location>
</feature>
<sequence>MEDYSYWNSQTPSLFDMHYNRGEMPILQSTMNYIPGYQEYELPTALDTFIPRLVMPPEADPSLQPPGAYQIVNLDPTLSPNATISTPSSPHSQHGQRVVTCSLDTKIQKHKSQTAKGRMQNREAQRRFRGRKEELQQKLQRQATELEAQCQELSKGFCQKSEEVSEIIKEKEALTSEIQDLRKRWRVMLMLLQLPDRLQSLSSLLGNDLSSPSGSSPSSSSSPSTTKSEPLDVPLDELLGCLQELLLPTL</sequence>
<feature type="domain" description="BZIP" evidence="2">
    <location>
        <begin position="116"/>
        <end position="131"/>
    </location>
</feature>